<dbReference type="AlphaFoldDB" id="A0A7D7PZ10"/>
<dbReference type="RefSeq" id="WP_094393587.1">
    <property type="nucleotide sequence ID" value="NZ_CP059343.1"/>
</dbReference>
<organism evidence="3 4">
    <name type="scientific">Kocuria varians</name>
    <name type="common">Micrococcus varians</name>
    <dbReference type="NCBI Taxonomy" id="1272"/>
    <lineage>
        <taxon>Bacteria</taxon>
        <taxon>Bacillati</taxon>
        <taxon>Actinomycetota</taxon>
        <taxon>Actinomycetes</taxon>
        <taxon>Micrococcales</taxon>
        <taxon>Micrococcaceae</taxon>
        <taxon>Kocuria</taxon>
    </lineage>
</organism>
<keyword evidence="4" id="KW-1185">Reference proteome</keyword>
<dbReference type="EC" id="3.1.13.1" evidence="3"/>
<sequence>MAIRPQQARPVPPPLVAALDALRRELGIPDDFRPEVHAATIRAAAAFPPGAPGSPVRKEERADHTNLALVTIDPEGSRDLDQAVFIEQTEGGFTVWYAIADVAAFVTAGDPVDLEAHRRGQTLYAPHQRTPLHPPELSEDTASLLPGQDRPAVLWCLGLDARGELQSTSVTRSLVRSRVQLTYREVQEQLDAGTAPRAWQLLRTVGQLRERIERERGGVSLRIPEQEVVVEQEQWHVVHRSALPVEGWNAQISLLTGIAAARLMLDARVGLLRTLPPAAESSVRKLRTTAEALSIPWPGDMSYPDFVHGLDPEIGAHAAMLYSCTLLFRGAGYEAFNGALPEQRAHSALATPYAHVTAPLRRLVDRYGSEICLAISAGRPVPDWVLAALPQLPAEMAASSRTASAYERGIVNMVEAMTLAPHAGEAFTATVVDVKPDGSRGTIVIRDPAVEVSLAVPGLPLGGAITVRLANVDVSEGRSEFELVQGTTPRQAPEATPGQSPVPQH</sequence>
<dbReference type="Proteomes" id="UP000216825">
    <property type="component" value="Chromosome"/>
</dbReference>
<proteinExistence type="predicted"/>
<dbReference type="InterPro" id="IPR050180">
    <property type="entry name" value="RNR_Ribonuclease"/>
</dbReference>
<feature type="domain" description="RNB" evidence="2">
    <location>
        <begin position="61"/>
        <end position="378"/>
    </location>
</feature>
<dbReference type="GO" id="GO:0003723">
    <property type="term" value="F:RNA binding"/>
    <property type="evidence" value="ECO:0007669"/>
    <property type="project" value="InterPro"/>
</dbReference>
<dbReference type="EMBL" id="CP059343">
    <property type="protein sequence ID" value="QMS56656.1"/>
    <property type="molecule type" value="Genomic_DNA"/>
</dbReference>
<reference evidence="3" key="1">
    <citation type="submission" date="2017-08" db="EMBL/GenBank/DDBJ databases">
        <authorList>
            <person name="Minaev M."/>
            <person name="Kurbakov K.A."/>
            <person name="Solodovnikova G.I."/>
            <person name="Kuznetsova O.A."/>
            <person name="Lisitsyn A.B."/>
        </authorList>
    </citation>
    <scope>NUCLEOTIDE SEQUENCE</scope>
    <source>
        <strain evidence="3">80</strain>
    </source>
</reference>
<dbReference type="SMART" id="SM00955">
    <property type="entry name" value="RNB"/>
    <property type="match status" value="1"/>
</dbReference>
<dbReference type="KEGG" id="kvr:CIB50_0001369"/>
<dbReference type="GO" id="GO:0006402">
    <property type="term" value="P:mRNA catabolic process"/>
    <property type="evidence" value="ECO:0007669"/>
    <property type="project" value="TreeGrafter"/>
</dbReference>
<dbReference type="PANTHER" id="PTHR23355:SF42">
    <property type="entry name" value="RIBONUCLEASE II, CHLOROPLASTIC_MITOCHONDRIAL"/>
    <property type="match status" value="1"/>
</dbReference>
<dbReference type="GO" id="GO:0000932">
    <property type="term" value="C:P-body"/>
    <property type="evidence" value="ECO:0007669"/>
    <property type="project" value="TreeGrafter"/>
</dbReference>
<name>A0A7D7PZ10_KOCVA</name>
<protein>
    <submittedName>
        <fullName evidence="3">Ribonuclease R</fullName>
        <ecNumber evidence="3">3.1.13.1</ecNumber>
    </submittedName>
</protein>
<dbReference type="GO" id="GO:0008859">
    <property type="term" value="F:exoribonuclease II activity"/>
    <property type="evidence" value="ECO:0007669"/>
    <property type="project" value="UniProtKB-EC"/>
</dbReference>
<dbReference type="Pfam" id="PF18614">
    <property type="entry name" value="RNase_II_C_S1"/>
    <property type="match status" value="1"/>
</dbReference>
<accession>A0A7D7PZ10</accession>
<evidence type="ECO:0000313" key="4">
    <source>
        <dbReference type="Proteomes" id="UP000216825"/>
    </source>
</evidence>
<feature type="region of interest" description="Disordered" evidence="1">
    <location>
        <begin position="480"/>
        <end position="505"/>
    </location>
</feature>
<keyword evidence="3" id="KW-0378">Hydrolase</keyword>
<dbReference type="PANTHER" id="PTHR23355">
    <property type="entry name" value="RIBONUCLEASE"/>
    <property type="match status" value="1"/>
</dbReference>
<dbReference type="Pfam" id="PF00773">
    <property type="entry name" value="RNB"/>
    <property type="match status" value="1"/>
</dbReference>
<dbReference type="InterPro" id="IPR040596">
    <property type="entry name" value="RNase_II_C_S1"/>
</dbReference>
<gene>
    <name evidence="3" type="primary">rnr</name>
    <name evidence="3" type="ORF">CIB50_0001369</name>
</gene>
<evidence type="ECO:0000256" key="1">
    <source>
        <dbReference type="SAM" id="MobiDB-lite"/>
    </source>
</evidence>
<dbReference type="InterPro" id="IPR001900">
    <property type="entry name" value="RNase_II/R"/>
</dbReference>
<evidence type="ECO:0000313" key="3">
    <source>
        <dbReference type="EMBL" id="QMS56656.1"/>
    </source>
</evidence>
<evidence type="ECO:0000259" key="2">
    <source>
        <dbReference type="SMART" id="SM00955"/>
    </source>
</evidence>
<reference evidence="3" key="2">
    <citation type="submission" date="2020-07" db="EMBL/GenBank/DDBJ databases">
        <title>Genome of starter culture bacteria Kocuria salsicia reveals its technological properties and safety for usage in meat industry.</title>
        <authorList>
            <person name="Michael M."/>
            <person name="Konstantin K."/>
            <person name="Evgenii K."/>
            <person name="Galina S."/>
            <person name="Oksana K."/>
            <person name="Andrei L."/>
        </authorList>
    </citation>
    <scope>NUCLEOTIDE SEQUENCE [LARGE SCALE GENOMIC DNA]</scope>
    <source>
        <strain evidence="3">80</strain>
    </source>
</reference>
<dbReference type="InterPro" id="IPR012340">
    <property type="entry name" value="NA-bd_OB-fold"/>
</dbReference>
<dbReference type="SUPFAM" id="SSF50249">
    <property type="entry name" value="Nucleic acid-binding proteins"/>
    <property type="match status" value="1"/>
</dbReference>